<dbReference type="InterPro" id="IPR029063">
    <property type="entry name" value="SAM-dependent_MTases_sf"/>
</dbReference>
<dbReference type="OrthoDB" id="9808773at2"/>
<comment type="caution">
    <text evidence="6">Lacks conserved residue(s) required for the propagation of feature annotation.</text>
</comment>
<keyword evidence="4 6" id="KW-0808">Transferase</keyword>
<keyword evidence="5 6" id="KW-0949">S-adenosyl-L-methionine</keyword>
<protein>
    <recommendedName>
        <fullName evidence="6">Ribosomal RNA small subunit methyltransferase G</fullName>
        <ecNumber evidence="6">2.1.1.-</ecNumber>
    </recommendedName>
    <alternativeName>
        <fullName evidence="6">16S rRNA 7-methylguanosine methyltransferase</fullName>
        <shortName evidence="6">16S rRNA m7G methyltransferase</shortName>
    </alternativeName>
</protein>
<keyword evidence="8" id="KW-1185">Reference proteome</keyword>
<dbReference type="GO" id="GO:0070043">
    <property type="term" value="F:rRNA (guanine-N7-)-methyltransferase activity"/>
    <property type="evidence" value="ECO:0007669"/>
    <property type="project" value="UniProtKB-UniRule"/>
</dbReference>
<keyword evidence="3 6" id="KW-0489">Methyltransferase</keyword>
<dbReference type="Pfam" id="PF02527">
    <property type="entry name" value="GidB"/>
    <property type="match status" value="1"/>
</dbReference>
<dbReference type="AlphaFoldDB" id="A0A5C1QQ66"/>
<dbReference type="GO" id="GO:0005829">
    <property type="term" value="C:cytosol"/>
    <property type="evidence" value="ECO:0007669"/>
    <property type="project" value="TreeGrafter"/>
</dbReference>
<dbReference type="SUPFAM" id="SSF53335">
    <property type="entry name" value="S-adenosyl-L-methionine-dependent methyltransferases"/>
    <property type="match status" value="1"/>
</dbReference>
<feature type="binding site" evidence="6">
    <location>
        <begin position="97"/>
        <end position="99"/>
    </location>
    <ligand>
        <name>S-adenosyl-L-methionine</name>
        <dbReference type="ChEBI" id="CHEBI:59789"/>
    </ligand>
</feature>
<comment type="subcellular location">
    <subcellularLocation>
        <location evidence="6">Cytoplasm</location>
    </subcellularLocation>
</comment>
<dbReference type="HAMAP" id="MF_00074">
    <property type="entry name" value="16SrRNA_methyltr_G"/>
    <property type="match status" value="1"/>
</dbReference>
<evidence type="ECO:0000313" key="8">
    <source>
        <dbReference type="Proteomes" id="UP000324209"/>
    </source>
</evidence>
<comment type="function">
    <text evidence="6">Specifically methylates the N7 position of a guanine in 16S rRNA.</text>
</comment>
<feature type="binding site" evidence="6">
    <location>
        <position position="74"/>
    </location>
    <ligand>
        <name>S-adenosyl-L-methionine</name>
        <dbReference type="ChEBI" id="CHEBI:59789"/>
    </ligand>
</feature>
<organism evidence="7 8">
    <name type="scientific">Oceanispirochaeta crateris</name>
    <dbReference type="NCBI Taxonomy" id="2518645"/>
    <lineage>
        <taxon>Bacteria</taxon>
        <taxon>Pseudomonadati</taxon>
        <taxon>Spirochaetota</taxon>
        <taxon>Spirochaetia</taxon>
        <taxon>Spirochaetales</taxon>
        <taxon>Spirochaetaceae</taxon>
        <taxon>Oceanispirochaeta</taxon>
    </lineage>
</organism>
<keyword evidence="2 6" id="KW-0698">rRNA processing</keyword>
<dbReference type="RefSeq" id="WP_149487414.1">
    <property type="nucleotide sequence ID" value="NZ_CP036150.1"/>
</dbReference>
<evidence type="ECO:0000256" key="1">
    <source>
        <dbReference type="ARBA" id="ARBA00022490"/>
    </source>
</evidence>
<feature type="binding site" evidence="6">
    <location>
        <position position="138"/>
    </location>
    <ligand>
        <name>S-adenosyl-L-methionine</name>
        <dbReference type="ChEBI" id="CHEBI:59789"/>
    </ligand>
</feature>
<gene>
    <name evidence="6 7" type="primary">rsmG</name>
    <name evidence="7" type="ORF">EXM22_15645</name>
</gene>
<dbReference type="InterPro" id="IPR003682">
    <property type="entry name" value="rRNA_ssu_MeTfrase_G"/>
</dbReference>
<evidence type="ECO:0000256" key="6">
    <source>
        <dbReference type="HAMAP-Rule" id="MF_00074"/>
    </source>
</evidence>
<name>A0A5C1QQ66_9SPIO</name>
<keyword evidence="1 6" id="KW-0963">Cytoplasm</keyword>
<feature type="binding site" evidence="6">
    <location>
        <position position="79"/>
    </location>
    <ligand>
        <name>S-adenosyl-L-methionine</name>
        <dbReference type="ChEBI" id="CHEBI:59789"/>
    </ligand>
</feature>
<dbReference type="PANTHER" id="PTHR31760">
    <property type="entry name" value="S-ADENOSYL-L-METHIONINE-DEPENDENT METHYLTRANSFERASES SUPERFAMILY PROTEIN"/>
    <property type="match status" value="1"/>
</dbReference>
<evidence type="ECO:0000313" key="7">
    <source>
        <dbReference type="EMBL" id="QEN09339.1"/>
    </source>
</evidence>
<evidence type="ECO:0000256" key="3">
    <source>
        <dbReference type="ARBA" id="ARBA00022603"/>
    </source>
</evidence>
<reference evidence="7 8" key="1">
    <citation type="submission" date="2019-02" db="EMBL/GenBank/DDBJ databases">
        <title>Complete Genome Sequence and Methylome Analysis of free living Spirochaetas.</title>
        <authorList>
            <person name="Fomenkov A."/>
            <person name="Dubinina G."/>
            <person name="Leshcheva N."/>
            <person name="Mikheeva N."/>
            <person name="Grabovich M."/>
            <person name="Vincze T."/>
            <person name="Roberts R.J."/>
        </authorList>
    </citation>
    <scope>NUCLEOTIDE SEQUENCE [LARGE SCALE GENOMIC DNA]</scope>
    <source>
        <strain evidence="7 8">K2</strain>
    </source>
</reference>
<dbReference type="NCBIfam" id="TIGR00138">
    <property type="entry name" value="rsmG_gidB"/>
    <property type="match status" value="1"/>
</dbReference>
<dbReference type="PANTHER" id="PTHR31760:SF0">
    <property type="entry name" value="S-ADENOSYL-L-METHIONINE-DEPENDENT METHYLTRANSFERASES SUPERFAMILY PROTEIN"/>
    <property type="match status" value="1"/>
</dbReference>
<dbReference type="Proteomes" id="UP000324209">
    <property type="component" value="Chromosome"/>
</dbReference>
<evidence type="ECO:0000256" key="5">
    <source>
        <dbReference type="ARBA" id="ARBA00022691"/>
    </source>
</evidence>
<proteinExistence type="inferred from homology"/>
<evidence type="ECO:0000256" key="4">
    <source>
        <dbReference type="ARBA" id="ARBA00022679"/>
    </source>
</evidence>
<sequence>MGILENGLARMGLTPDAAKVALLEKYIAELELWNPRYGLVNAEGDDLIIRHILDSLAGVKAMQGLGPSLVADIGSGAGLPGIPLAIMLPHIRFHLVERSGKRTGFLRNIILTLGLTNVSVLEESMENLREKYELVTFRGFSPFENKLIKQLKKILCEEKGTVLAYKGRQKQIDEELEALEDDPEREISIMAVDVPFLEEERHLVIMHLH</sequence>
<accession>A0A5C1QQ66</accession>
<dbReference type="Gene3D" id="3.40.50.150">
    <property type="entry name" value="Vaccinia Virus protein VP39"/>
    <property type="match status" value="1"/>
</dbReference>
<dbReference type="EC" id="2.1.1.-" evidence="6"/>
<dbReference type="EMBL" id="CP036150">
    <property type="protein sequence ID" value="QEN09339.1"/>
    <property type="molecule type" value="Genomic_DNA"/>
</dbReference>
<comment type="similarity">
    <text evidence="6">Belongs to the methyltransferase superfamily. RNA methyltransferase RsmG family.</text>
</comment>
<dbReference type="KEGG" id="ock:EXM22_15645"/>
<dbReference type="PIRSF" id="PIRSF003078">
    <property type="entry name" value="GidB"/>
    <property type="match status" value="1"/>
</dbReference>
<evidence type="ECO:0000256" key="2">
    <source>
        <dbReference type="ARBA" id="ARBA00022552"/>
    </source>
</evidence>